<sequence length="74" mass="8434">MYAVPLDRAIYELSSEVAYGRGEFPVTSEAEKDLVIYTTYSEKASPSMAESMWDKVKLPTKFKYEDWLAGPFVV</sequence>
<dbReference type="Proteomes" id="UP001385951">
    <property type="component" value="Unassembled WGS sequence"/>
</dbReference>
<gene>
    <name evidence="1" type="ORF">QCA50_011640</name>
</gene>
<organism evidence="1 2">
    <name type="scientific">Cerrena zonata</name>
    <dbReference type="NCBI Taxonomy" id="2478898"/>
    <lineage>
        <taxon>Eukaryota</taxon>
        <taxon>Fungi</taxon>
        <taxon>Dikarya</taxon>
        <taxon>Basidiomycota</taxon>
        <taxon>Agaricomycotina</taxon>
        <taxon>Agaricomycetes</taxon>
        <taxon>Polyporales</taxon>
        <taxon>Cerrenaceae</taxon>
        <taxon>Cerrena</taxon>
    </lineage>
</organism>
<accession>A0AAW0G182</accession>
<proteinExistence type="predicted"/>
<name>A0AAW0G182_9APHY</name>
<comment type="caution">
    <text evidence="1">The sequence shown here is derived from an EMBL/GenBank/DDBJ whole genome shotgun (WGS) entry which is preliminary data.</text>
</comment>
<evidence type="ECO:0000313" key="1">
    <source>
        <dbReference type="EMBL" id="KAK7685277.1"/>
    </source>
</evidence>
<reference evidence="1 2" key="1">
    <citation type="submission" date="2022-09" db="EMBL/GenBank/DDBJ databases">
        <authorList>
            <person name="Palmer J.M."/>
        </authorList>
    </citation>
    <scope>NUCLEOTIDE SEQUENCE [LARGE SCALE GENOMIC DNA]</scope>
    <source>
        <strain evidence="1 2">DSM 7382</strain>
    </source>
</reference>
<evidence type="ECO:0000313" key="2">
    <source>
        <dbReference type="Proteomes" id="UP001385951"/>
    </source>
</evidence>
<dbReference type="AlphaFoldDB" id="A0AAW0G182"/>
<keyword evidence="2" id="KW-1185">Reference proteome</keyword>
<dbReference type="EMBL" id="JASBNA010000021">
    <property type="protein sequence ID" value="KAK7685277.1"/>
    <property type="molecule type" value="Genomic_DNA"/>
</dbReference>
<protein>
    <submittedName>
        <fullName evidence="1">Uncharacterized protein</fullName>
    </submittedName>
</protein>